<proteinExistence type="predicted"/>
<keyword evidence="3" id="KW-1185">Reference proteome</keyword>
<protein>
    <submittedName>
        <fullName evidence="2">Uncharacterized protein</fullName>
    </submittedName>
</protein>
<comment type="caution">
    <text evidence="2">The sequence shown here is derived from an EMBL/GenBank/DDBJ whole genome shotgun (WGS) entry which is preliminary data.</text>
</comment>
<dbReference type="Proteomes" id="UP000673447">
    <property type="component" value="Unassembled WGS sequence"/>
</dbReference>
<feature type="chain" id="PRO_5036945283" evidence="1">
    <location>
        <begin position="29"/>
        <end position="219"/>
    </location>
</feature>
<feature type="signal peptide" evidence="1">
    <location>
        <begin position="1"/>
        <end position="28"/>
    </location>
</feature>
<evidence type="ECO:0000313" key="3">
    <source>
        <dbReference type="Proteomes" id="UP000673447"/>
    </source>
</evidence>
<organism evidence="2 3">
    <name type="scientific">Pseudoxanthomonas helianthi</name>
    <dbReference type="NCBI Taxonomy" id="1453541"/>
    <lineage>
        <taxon>Bacteria</taxon>
        <taxon>Pseudomonadati</taxon>
        <taxon>Pseudomonadota</taxon>
        <taxon>Gammaproteobacteria</taxon>
        <taxon>Lysobacterales</taxon>
        <taxon>Lysobacteraceae</taxon>
        <taxon>Pseudoxanthomonas</taxon>
    </lineage>
</organism>
<dbReference type="AlphaFoldDB" id="A0A941AWB6"/>
<dbReference type="RefSeq" id="WP_210537868.1">
    <property type="nucleotide sequence ID" value="NZ_JAGKTC010000004.1"/>
</dbReference>
<reference evidence="2" key="1">
    <citation type="journal article" date="2016" name="Int. J. Syst. Evol. Microbiol.">
        <title>Pseudoxanthomonas helianthi sp. nov., isolated from roots of Jerusalem artichoke (Helianthus tuberosus).</title>
        <authorList>
            <person name="Kittiwongwattana C."/>
            <person name="Thawai C."/>
        </authorList>
    </citation>
    <scope>NUCLEOTIDE SEQUENCE</scope>
    <source>
        <strain evidence="2">110414</strain>
    </source>
</reference>
<reference evidence="2" key="2">
    <citation type="submission" date="2021-03" db="EMBL/GenBank/DDBJ databases">
        <authorList>
            <person name="Cao W."/>
        </authorList>
    </citation>
    <scope>NUCLEOTIDE SEQUENCE</scope>
    <source>
        <strain evidence="2">110414</strain>
    </source>
</reference>
<gene>
    <name evidence="2" type="ORF">J5837_16210</name>
</gene>
<dbReference type="EMBL" id="JAGKTC010000004">
    <property type="protein sequence ID" value="MBP3985951.1"/>
    <property type="molecule type" value="Genomic_DNA"/>
</dbReference>
<evidence type="ECO:0000313" key="2">
    <source>
        <dbReference type="EMBL" id="MBP3985951.1"/>
    </source>
</evidence>
<accession>A0A941AWB6</accession>
<sequence>MTRPTVLSLLFAPAALLAFAAAPSSAKAAAMQHDHAAAETKAAVPAPKLQAALRQLWHGHVLQTRAYAMAVHAHRDADAKRAADGVVANARQIADAVGGFYGPAAGQRMLQLLAGHWGAVKALTDATDDAAQKKAMTELTANAGEIAKFLSGANPYLPENAVLALLMAHGGHHAAQIRQIMAGDMKAEAETWKQMQAHMDTIADALAGALARQFPAKAA</sequence>
<evidence type="ECO:0000256" key="1">
    <source>
        <dbReference type="SAM" id="SignalP"/>
    </source>
</evidence>
<name>A0A941AWB6_9GAMM</name>
<keyword evidence="1" id="KW-0732">Signal</keyword>